<dbReference type="OrthoDB" id="9783347at2"/>
<dbReference type="SUPFAM" id="SSF50475">
    <property type="entry name" value="FMN-binding split barrel"/>
    <property type="match status" value="1"/>
</dbReference>
<dbReference type="AlphaFoldDB" id="A0A2S9QEC9"/>
<dbReference type="PANTHER" id="PTHR43812:SF2">
    <property type="entry name" value="FLAVIN REDUCTASE LIKE DOMAIN-CONTAINING PROTEIN"/>
    <property type="match status" value="1"/>
</dbReference>
<protein>
    <submittedName>
        <fullName evidence="2">Flavin reductase</fullName>
    </submittedName>
</protein>
<dbReference type="InterPro" id="IPR002563">
    <property type="entry name" value="Flavin_Rdtase-like_dom"/>
</dbReference>
<keyword evidence="3" id="KW-1185">Reference proteome</keyword>
<evidence type="ECO:0000313" key="2">
    <source>
        <dbReference type="EMBL" id="PRH87701.1"/>
    </source>
</evidence>
<dbReference type="RefSeq" id="WP_105861369.1">
    <property type="nucleotide sequence ID" value="NZ_PUEJ01000003.1"/>
</dbReference>
<dbReference type="InterPro" id="IPR012349">
    <property type="entry name" value="Split_barrel_FMN-bd"/>
</dbReference>
<comment type="caution">
    <text evidence="2">The sequence shown here is derived from an EMBL/GenBank/DDBJ whole genome shotgun (WGS) entry which is preliminary data.</text>
</comment>
<evidence type="ECO:0000259" key="1">
    <source>
        <dbReference type="SMART" id="SM00903"/>
    </source>
</evidence>
<dbReference type="Proteomes" id="UP000237682">
    <property type="component" value="Unassembled WGS sequence"/>
</dbReference>
<dbReference type="Gene3D" id="2.30.110.10">
    <property type="entry name" value="Electron Transport, Fmn-binding Protein, Chain A"/>
    <property type="match status" value="1"/>
</dbReference>
<accession>A0A2S9QEC9</accession>
<gene>
    <name evidence="2" type="ORF">C5L14_07115</name>
</gene>
<name>A0A2S9QEC9_9HYPH</name>
<feature type="domain" description="Flavin reductase like" evidence="1">
    <location>
        <begin position="19"/>
        <end position="166"/>
    </location>
</feature>
<reference evidence="2 3" key="1">
    <citation type="submission" date="2018-02" db="EMBL/GenBank/DDBJ databases">
        <title>Whole genome sequencing of endophytic bacterium.</title>
        <authorList>
            <person name="Eedara R."/>
            <person name="Podile A.R."/>
        </authorList>
    </citation>
    <scope>NUCLEOTIDE SEQUENCE [LARGE SCALE GENOMIC DNA]</scope>
    <source>
        <strain evidence="2 3">RP1T</strain>
    </source>
</reference>
<evidence type="ECO:0000313" key="3">
    <source>
        <dbReference type="Proteomes" id="UP000237682"/>
    </source>
</evidence>
<dbReference type="Pfam" id="PF01613">
    <property type="entry name" value="Flavin_Reduct"/>
    <property type="match status" value="1"/>
</dbReference>
<dbReference type="PANTHER" id="PTHR43812">
    <property type="entry name" value="BLR2425 PROTEIN"/>
    <property type="match status" value="1"/>
</dbReference>
<proteinExistence type="predicted"/>
<sequence>MFYEPRKGDHGLPHDPFKALVTPRPIGWITTQSAAGAINLAPFSFFNAFQSRPHLVGFAADGRKDSVVFAEETREFVCNLVTEDLIDAMNATSARLPRGQNEMEHARLEAASSRLVKPPRVARAAAALECRWTQTIHLVDSEGAPSDAWLVCGEVVGIHVDDRFIRDGRVDTAAMRVVSRLGYRDYSVVESTFELERPG</sequence>
<dbReference type="GO" id="GO:0016646">
    <property type="term" value="F:oxidoreductase activity, acting on the CH-NH group of donors, NAD or NADP as acceptor"/>
    <property type="evidence" value="ECO:0007669"/>
    <property type="project" value="UniProtKB-ARBA"/>
</dbReference>
<dbReference type="GO" id="GO:0010181">
    <property type="term" value="F:FMN binding"/>
    <property type="evidence" value="ECO:0007669"/>
    <property type="project" value="InterPro"/>
</dbReference>
<dbReference type="EMBL" id="PUEJ01000003">
    <property type="protein sequence ID" value="PRH87701.1"/>
    <property type="molecule type" value="Genomic_DNA"/>
</dbReference>
<organism evidence="2 3">
    <name type="scientific">Labrys okinawensis</name>
    <dbReference type="NCBI Taxonomy" id="346911"/>
    <lineage>
        <taxon>Bacteria</taxon>
        <taxon>Pseudomonadati</taxon>
        <taxon>Pseudomonadota</taxon>
        <taxon>Alphaproteobacteria</taxon>
        <taxon>Hyphomicrobiales</taxon>
        <taxon>Xanthobacteraceae</taxon>
        <taxon>Labrys</taxon>
    </lineage>
</organism>
<dbReference type="SMART" id="SM00903">
    <property type="entry name" value="Flavin_Reduct"/>
    <property type="match status" value="1"/>
</dbReference>